<dbReference type="SUPFAM" id="SSF88659">
    <property type="entry name" value="Sigma3 and sigma4 domains of RNA polymerase sigma factors"/>
    <property type="match status" value="1"/>
</dbReference>
<sequence>MLPGGILPRDQDCLDAIQETILKAYQGIDRLKRPAYFKTWLIRILINQCNEMIRKNKKIYLLEEIKETYSANAELEKIELREAVNKLEADQRIVVFLHYFEDISLKDIADMLDIPVNTVKTRLHRARRALANMLEISPERKVGYE</sequence>
<evidence type="ECO:0000256" key="2">
    <source>
        <dbReference type="ARBA" id="ARBA00023015"/>
    </source>
</evidence>
<dbReference type="AlphaFoldDB" id="A0A1H8BQ05"/>
<evidence type="ECO:0000259" key="6">
    <source>
        <dbReference type="Pfam" id="PF08281"/>
    </source>
</evidence>
<evidence type="ECO:0000256" key="4">
    <source>
        <dbReference type="ARBA" id="ARBA00023163"/>
    </source>
</evidence>
<evidence type="ECO:0000256" key="3">
    <source>
        <dbReference type="ARBA" id="ARBA00023082"/>
    </source>
</evidence>
<evidence type="ECO:0000256" key="1">
    <source>
        <dbReference type="ARBA" id="ARBA00010641"/>
    </source>
</evidence>
<comment type="similarity">
    <text evidence="1">Belongs to the sigma-70 factor family. ECF subfamily.</text>
</comment>
<dbReference type="InterPro" id="IPR014284">
    <property type="entry name" value="RNA_pol_sigma-70_dom"/>
</dbReference>
<name>A0A1H8BQ05_9BACL</name>
<dbReference type="InterPro" id="IPR013324">
    <property type="entry name" value="RNA_pol_sigma_r3/r4-like"/>
</dbReference>
<feature type="domain" description="RNA polymerase sigma factor 70 region 4 type 2" evidence="6">
    <location>
        <begin position="79"/>
        <end position="130"/>
    </location>
</feature>
<dbReference type="Pfam" id="PF04542">
    <property type="entry name" value="Sigma70_r2"/>
    <property type="match status" value="1"/>
</dbReference>
<dbReference type="PANTHER" id="PTHR43133:SF51">
    <property type="entry name" value="RNA POLYMERASE SIGMA FACTOR"/>
    <property type="match status" value="1"/>
</dbReference>
<dbReference type="GO" id="GO:0006352">
    <property type="term" value="P:DNA-templated transcription initiation"/>
    <property type="evidence" value="ECO:0007669"/>
    <property type="project" value="InterPro"/>
</dbReference>
<dbReference type="InterPro" id="IPR036388">
    <property type="entry name" value="WH-like_DNA-bd_sf"/>
</dbReference>
<keyword evidence="8" id="KW-1185">Reference proteome</keyword>
<keyword evidence="3" id="KW-0731">Sigma factor</keyword>
<dbReference type="Pfam" id="PF08281">
    <property type="entry name" value="Sigma70_r4_2"/>
    <property type="match status" value="1"/>
</dbReference>
<evidence type="ECO:0000313" key="8">
    <source>
        <dbReference type="Proteomes" id="UP000199695"/>
    </source>
</evidence>
<dbReference type="GO" id="GO:0003677">
    <property type="term" value="F:DNA binding"/>
    <property type="evidence" value="ECO:0007669"/>
    <property type="project" value="InterPro"/>
</dbReference>
<protein>
    <submittedName>
        <fullName evidence="7">RNA polymerase sigma-70 factor, ECF subfamily</fullName>
    </submittedName>
</protein>
<dbReference type="Gene3D" id="1.10.1740.10">
    <property type="match status" value="1"/>
</dbReference>
<reference evidence="7 8" key="1">
    <citation type="submission" date="2016-10" db="EMBL/GenBank/DDBJ databases">
        <authorList>
            <person name="de Groot N.N."/>
        </authorList>
    </citation>
    <scope>NUCLEOTIDE SEQUENCE [LARGE SCALE GENOMIC DNA]</scope>
    <source>
        <strain evidence="7 8">DSM 46701</strain>
    </source>
</reference>
<dbReference type="Gene3D" id="1.10.10.10">
    <property type="entry name" value="Winged helix-like DNA-binding domain superfamily/Winged helix DNA-binding domain"/>
    <property type="match status" value="1"/>
</dbReference>
<dbReference type="EMBL" id="FOCQ01000002">
    <property type="protein sequence ID" value="SEM84619.1"/>
    <property type="molecule type" value="Genomic_DNA"/>
</dbReference>
<dbReference type="InterPro" id="IPR013325">
    <property type="entry name" value="RNA_pol_sigma_r2"/>
</dbReference>
<gene>
    <name evidence="7" type="ORF">SAMN05444955_102290</name>
</gene>
<dbReference type="InterPro" id="IPR007627">
    <property type="entry name" value="RNA_pol_sigma70_r2"/>
</dbReference>
<proteinExistence type="inferred from homology"/>
<dbReference type="STRING" id="1173111.SAMN05444955_102290"/>
<keyword evidence="2" id="KW-0805">Transcription regulation</keyword>
<dbReference type="CDD" id="cd06171">
    <property type="entry name" value="Sigma70_r4"/>
    <property type="match status" value="1"/>
</dbReference>
<dbReference type="InterPro" id="IPR039425">
    <property type="entry name" value="RNA_pol_sigma-70-like"/>
</dbReference>
<feature type="domain" description="RNA polymerase sigma-70 region 2" evidence="5">
    <location>
        <begin position="6"/>
        <end position="58"/>
    </location>
</feature>
<dbReference type="NCBIfam" id="TIGR02937">
    <property type="entry name" value="sigma70-ECF"/>
    <property type="match status" value="1"/>
</dbReference>
<dbReference type="GO" id="GO:0016987">
    <property type="term" value="F:sigma factor activity"/>
    <property type="evidence" value="ECO:0007669"/>
    <property type="project" value="UniProtKB-KW"/>
</dbReference>
<evidence type="ECO:0000313" key="7">
    <source>
        <dbReference type="EMBL" id="SEM84619.1"/>
    </source>
</evidence>
<evidence type="ECO:0000259" key="5">
    <source>
        <dbReference type="Pfam" id="PF04542"/>
    </source>
</evidence>
<dbReference type="PANTHER" id="PTHR43133">
    <property type="entry name" value="RNA POLYMERASE ECF-TYPE SIGMA FACTO"/>
    <property type="match status" value="1"/>
</dbReference>
<keyword evidence="4" id="KW-0804">Transcription</keyword>
<dbReference type="InterPro" id="IPR013249">
    <property type="entry name" value="RNA_pol_sigma70_r4_t2"/>
</dbReference>
<organism evidence="7 8">
    <name type="scientific">Lihuaxuella thermophila</name>
    <dbReference type="NCBI Taxonomy" id="1173111"/>
    <lineage>
        <taxon>Bacteria</taxon>
        <taxon>Bacillati</taxon>
        <taxon>Bacillota</taxon>
        <taxon>Bacilli</taxon>
        <taxon>Bacillales</taxon>
        <taxon>Thermoactinomycetaceae</taxon>
        <taxon>Lihuaxuella</taxon>
    </lineage>
</organism>
<dbReference type="SUPFAM" id="SSF88946">
    <property type="entry name" value="Sigma2 domain of RNA polymerase sigma factors"/>
    <property type="match status" value="1"/>
</dbReference>
<accession>A0A1H8BQ05</accession>
<dbReference type="Proteomes" id="UP000199695">
    <property type="component" value="Unassembled WGS sequence"/>
</dbReference>